<sequence length="414" mass="44728">MRHASGTDLALQSFEHNQTAEVDGGRRAWLQVFGSFMIFVNIWGFTFIFGIFQSFYQLSYLPSESESSISWIGTIQSALLSIVGVLAGPLYDLGAFRFMLLSGAFLVLLGLFTLSLSSQYYQIFLSQGVCIGIGGGLLYIPSLALISGSFKRRRAIASGIVTCGIGIGGVIYTAAFQSLLPRVGFAWTVRVLAFMALVVFGLSIPALLISTSGQKRSQTTRKIFDVNALKDGPFLVYSLASFFIFLGYLVPFFFMPSFAQIVLGTSRSLSFWALAVSSATSIFGRLGAALAAQKMGSMMPWIACGALSGVLCLCWIRISSVAAFFAFCGLYGFFSGALVALPPTVFPRICKAPNLLGTWMGMSWLCSGIAFLVGSPIAGALIRLWSGLLLLLGTGTLVALWVLMVRTRREPIWI</sequence>
<reference evidence="5" key="1">
    <citation type="journal article" date="2020" name="Stud. Mycol.">
        <title>101 Dothideomycetes genomes: a test case for predicting lifestyles and emergence of pathogens.</title>
        <authorList>
            <person name="Haridas S."/>
            <person name="Albert R."/>
            <person name="Binder M."/>
            <person name="Bloem J."/>
            <person name="Labutti K."/>
            <person name="Salamov A."/>
            <person name="Andreopoulos B."/>
            <person name="Baker S."/>
            <person name="Barry K."/>
            <person name="Bills G."/>
            <person name="Bluhm B."/>
            <person name="Cannon C."/>
            <person name="Castanera R."/>
            <person name="Culley D."/>
            <person name="Daum C."/>
            <person name="Ezra D."/>
            <person name="Gonzalez J."/>
            <person name="Henrissat B."/>
            <person name="Kuo A."/>
            <person name="Liang C."/>
            <person name="Lipzen A."/>
            <person name="Lutzoni F."/>
            <person name="Magnuson J."/>
            <person name="Mondo S."/>
            <person name="Nolan M."/>
            <person name="Ohm R."/>
            <person name="Pangilinan J."/>
            <person name="Park H.-J."/>
            <person name="Ramirez L."/>
            <person name="Alfaro M."/>
            <person name="Sun H."/>
            <person name="Tritt A."/>
            <person name="Yoshinaga Y."/>
            <person name="Zwiers L.-H."/>
            <person name="Turgeon B."/>
            <person name="Goodwin S."/>
            <person name="Spatafora J."/>
            <person name="Crous P."/>
            <person name="Grigoriev I."/>
        </authorList>
    </citation>
    <scope>NUCLEOTIDE SEQUENCE</scope>
    <source>
        <strain evidence="5">CBS 133067</strain>
    </source>
</reference>
<feature type="transmembrane region" description="Helical" evidence="3">
    <location>
        <begin position="384"/>
        <end position="405"/>
    </location>
</feature>
<evidence type="ECO:0000313" key="5">
    <source>
        <dbReference type="EMBL" id="KAF2097509.1"/>
    </source>
</evidence>
<comment type="caution">
    <text evidence="5">The sequence shown here is derived from an EMBL/GenBank/DDBJ whole genome shotgun (WGS) entry which is preliminary data.</text>
</comment>
<dbReference type="GO" id="GO:0016020">
    <property type="term" value="C:membrane"/>
    <property type="evidence" value="ECO:0007669"/>
    <property type="project" value="UniProtKB-SubCell"/>
</dbReference>
<feature type="transmembrane region" description="Helical" evidence="3">
    <location>
        <begin position="271"/>
        <end position="292"/>
    </location>
</feature>
<dbReference type="Proteomes" id="UP000799772">
    <property type="component" value="Unassembled WGS sequence"/>
</dbReference>
<evidence type="ECO:0000259" key="4">
    <source>
        <dbReference type="PROSITE" id="PS50850"/>
    </source>
</evidence>
<feature type="transmembrane region" description="Helical" evidence="3">
    <location>
        <begin position="123"/>
        <end position="146"/>
    </location>
</feature>
<comment type="subcellular location">
    <subcellularLocation>
        <location evidence="1">Membrane</location>
        <topology evidence="1">Multi-pass membrane protein</topology>
    </subcellularLocation>
</comment>
<dbReference type="Pfam" id="PF07690">
    <property type="entry name" value="MFS_1"/>
    <property type="match status" value="1"/>
</dbReference>
<protein>
    <submittedName>
        <fullName evidence="5">MFS general substrate transporter</fullName>
    </submittedName>
</protein>
<feature type="transmembrane region" description="Helical" evidence="3">
    <location>
        <begin position="358"/>
        <end position="378"/>
    </location>
</feature>
<proteinExistence type="inferred from homology"/>
<dbReference type="SUPFAM" id="SSF103473">
    <property type="entry name" value="MFS general substrate transporter"/>
    <property type="match status" value="1"/>
</dbReference>
<accession>A0A9P4M978</accession>
<name>A0A9P4M978_9PEZI</name>
<dbReference type="InterPro" id="IPR011701">
    <property type="entry name" value="MFS"/>
</dbReference>
<feature type="transmembrane region" description="Helical" evidence="3">
    <location>
        <begin position="36"/>
        <end position="56"/>
    </location>
</feature>
<gene>
    <name evidence="5" type="ORF">NA57DRAFT_67016</name>
</gene>
<feature type="transmembrane region" description="Helical" evidence="3">
    <location>
        <begin position="98"/>
        <end position="117"/>
    </location>
</feature>
<keyword evidence="3" id="KW-1133">Transmembrane helix</keyword>
<keyword evidence="3" id="KW-0472">Membrane</keyword>
<feature type="transmembrane region" description="Helical" evidence="3">
    <location>
        <begin position="234"/>
        <end position="259"/>
    </location>
</feature>
<dbReference type="AlphaFoldDB" id="A0A9P4M978"/>
<dbReference type="Gene3D" id="1.20.1250.20">
    <property type="entry name" value="MFS general substrate transporter like domains"/>
    <property type="match status" value="1"/>
</dbReference>
<feature type="transmembrane region" description="Helical" evidence="3">
    <location>
        <begin position="299"/>
        <end position="318"/>
    </location>
</feature>
<dbReference type="InterPro" id="IPR036259">
    <property type="entry name" value="MFS_trans_sf"/>
</dbReference>
<evidence type="ECO:0000256" key="2">
    <source>
        <dbReference type="ARBA" id="ARBA00006727"/>
    </source>
</evidence>
<comment type="similarity">
    <text evidence="2">Belongs to the major facilitator superfamily. Monocarboxylate porter (TC 2.A.1.13) family.</text>
</comment>
<dbReference type="EMBL" id="ML978128">
    <property type="protein sequence ID" value="KAF2097509.1"/>
    <property type="molecule type" value="Genomic_DNA"/>
</dbReference>
<dbReference type="PROSITE" id="PS50850">
    <property type="entry name" value="MFS"/>
    <property type="match status" value="1"/>
</dbReference>
<dbReference type="PANTHER" id="PTHR11360:SF252">
    <property type="entry name" value="MAJOR FACILITATOR SUPERFAMILY (MFS) PROFILE DOMAIN-CONTAINING PROTEIN-RELATED"/>
    <property type="match status" value="1"/>
</dbReference>
<evidence type="ECO:0000256" key="1">
    <source>
        <dbReference type="ARBA" id="ARBA00004141"/>
    </source>
</evidence>
<organism evidence="5 6">
    <name type="scientific">Rhizodiscina lignyota</name>
    <dbReference type="NCBI Taxonomy" id="1504668"/>
    <lineage>
        <taxon>Eukaryota</taxon>
        <taxon>Fungi</taxon>
        <taxon>Dikarya</taxon>
        <taxon>Ascomycota</taxon>
        <taxon>Pezizomycotina</taxon>
        <taxon>Dothideomycetes</taxon>
        <taxon>Pleosporomycetidae</taxon>
        <taxon>Aulographales</taxon>
        <taxon>Rhizodiscinaceae</taxon>
        <taxon>Rhizodiscina</taxon>
    </lineage>
</organism>
<feature type="domain" description="Major facilitator superfamily (MFS) profile" evidence="4">
    <location>
        <begin position="27"/>
        <end position="410"/>
    </location>
</feature>
<dbReference type="InterPro" id="IPR050327">
    <property type="entry name" value="Proton-linked_MCT"/>
</dbReference>
<dbReference type="OrthoDB" id="6509908at2759"/>
<feature type="transmembrane region" description="Helical" evidence="3">
    <location>
        <begin position="187"/>
        <end position="213"/>
    </location>
</feature>
<feature type="transmembrane region" description="Helical" evidence="3">
    <location>
        <begin position="324"/>
        <end position="346"/>
    </location>
</feature>
<dbReference type="GO" id="GO:0022857">
    <property type="term" value="F:transmembrane transporter activity"/>
    <property type="evidence" value="ECO:0007669"/>
    <property type="project" value="InterPro"/>
</dbReference>
<evidence type="ECO:0000256" key="3">
    <source>
        <dbReference type="SAM" id="Phobius"/>
    </source>
</evidence>
<keyword evidence="3" id="KW-0812">Transmembrane</keyword>
<keyword evidence="6" id="KW-1185">Reference proteome</keyword>
<evidence type="ECO:0000313" key="6">
    <source>
        <dbReference type="Proteomes" id="UP000799772"/>
    </source>
</evidence>
<feature type="transmembrane region" description="Helical" evidence="3">
    <location>
        <begin position="68"/>
        <end position="91"/>
    </location>
</feature>
<dbReference type="PANTHER" id="PTHR11360">
    <property type="entry name" value="MONOCARBOXYLATE TRANSPORTER"/>
    <property type="match status" value="1"/>
</dbReference>
<dbReference type="InterPro" id="IPR020846">
    <property type="entry name" value="MFS_dom"/>
</dbReference>
<feature type="transmembrane region" description="Helical" evidence="3">
    <location>
        <begin position="155"/>
        <end position="175"/>
    </location>
</feature>